<feature type="chain" id="PRO_5035920471" evidence="2">
    <location>
        <begin position="25"/>
        <end position="362"/>
    </location>
</feature>
<dbReference type="Gene3D" id="3.40.50.1110">
    <property type="entry name" value="SGNH hydrolase"/>
    <property type="match status" value="1"/>
</dbReference>
<dbReference type="InterPro" id="IPR035669">
    <property type="entry name" value="SGNH_plant_lipase-like"/>
</dbReference>
<dbReference type="InterPro" id="IPR050592">
    <property type="entry name" value="GDSL_lipolytic_enzyme"/>
</dbReference>
<proteinExistence type="inferred from homology"/>
<dbReference type="FunFam" id="3.40.50.1110:FF:000003">
    <property type="entry name" value="GDSL esterase/lipase APG"/>
    <property type="match status" value="1"/>
</dbReference>
<comment type="caution">
    <text evidence="3">The sequence shown here is derived from an EMBL/GenBank/DDBJ whole genome shotgun (WGS) entry which is preliminary data.</text>
</comment>
<dbReference type="PANTHER" id="PTHR45642">
    <property type="entry name" value="GDSL ESTERASE/LIPASE EXL3"/>
    <property type="match status" value="1"/>
</dbReference>
<dbReference type="GO" id="GO:0016788">
    <property type="term" value="F:hydrolase activity, acting on ester bonds"/>
    <property type="evidence" value="ECO:0007669"/>
    <property type="project" value="InterPro"/>
</dbReference>
<accession>A0A8S0TLC4</accession>
<evidence type="ECO:0000256" key="2">
    <source>
        <dbReference type="SAM" id="SignalP"/>
    </source>
</evidence>
<comment type="similarity">
    <text evidence="1">Belongs to the 'GDSL' lipolytic enzyme family.</text>
</comment>
<dbReference type="InterPro" id="IPR001087">
    <property type="entry name" value="GDSL"/>
</dbReference>
<dbReference type="EMBL" id="CACTIH010007264">
    <property type="protein sequence ID" value="CAA3006758.1"/>
    <property type="molecule type" value="Genomic_DNA"/>
</dbReference>
<keyword evidence="4" id="KW-1185">Reference proteome</keyword>
<name>A0A8S0TLC4_OLEEU</name>
<evidence type="ECO:0000256" key="1">
    <source>
        <dbReference type="ARBA" id="ARBA00008668"/>
    </source>
</evidence>
<dbReference type="SUPFAM" id="SSF52266">
    <property type="entry name" value="SGNH hydrolase"/>
    <property type="match status" value="1"/>
</dbReference>
<dbReference type="InterPro" id="IPR036514">
    <property type="entry name" value="SGNH_hydro_sf"/>
</dbReference>
<dbReference type="PANTHER" id="PTHR45642:SF30">
    <property type="entry name" value="SGNH HYDROLASE-TYPE ESTERASE DOMAIN-CONTAINING PROTEIN"/>
    <property type="match status" value="1"/>
</dbReference>
<reference evidence="3 4" key="1">
    <citation type="submission" date="2019-12" db="EMBL/GenBank/DDBJ databases">
        <authorList>
            <person name="Alioto T."/>
            <person name="Alioto T."/>
            <person name="Gomez Garrido J."/>
        </authorList>
    </citation>
    <scope>NUCLEOTIDE SEQUENCE [LARGE SCALE GENOMIC DNA]</scope>
</reference>
<evidence type="ECO:0000313" key="3">
    <source>
        <dbReference type="EMBL" id="CAA3006758.1"/>
    </source>
</evidence>
<protein>
    <submittedName>
        <fullName evidence="3">GDSL esterase lipase At2g30220-like</fullName>
    </submittedName>
</protein>
<organism evidence="3 4">
    <name type="scientific">Olea europaea subsp. europaea</name>
    <dbReference type="NCBI Taxonomy" id="158383"/>
    <lineage>
        <taxon>Eukaryota</taxon>
        <taxon>Viridiplantae</taxon>
        <taxon>Streptophyta</taxon>
        <taxon>Embryophyta</taxon>
        <taxon>Tracheophyta</taxon>
        <taxon>Spermatophyta</taxon>
        <taxon>Magnoliopsida</taxon>
        <taxon>eudicotyledons</taxon>
        <taxon>Gunneridae</taxon>
        <taxon>Pentapetalae</taxon>
        <taxon>asterids</taxon>
        <taxon>lamiids</taxon>
        <taxon>Lamiales</taxon>
        <taxon>Oleaceae</taxon>
        <taxon>Oleeae</taxon>
        <taxon>Olea</taxon>
    </lineage>
</organism>
<dbReference type="Gramene" id="OE9A027503T1">
    <property type="protein sequence ID" value="OE9A027503C1"/>
    <property type="gene ID" value="OE9A027503"/>
</dbReference>
<evidence type="ECO:0000313" key="4">
    <source>
        <dbReference type="Proteomes" id="UP000594638"/>
    </source>
</evidence>
<dbReference type="Pfam" id="PF00657">
    <property type="entry name" value="Lipase_GDSL"/>
    <property type="match status" value="1"/>
</dbReference>
<keyword evidence="2" id="KW-0732">Signal</keyword>
<dbReference type="OrthoDB" id="1600564at2759"/>
<gene>
    <name evidence="3" type="ORF">OLEA9_A027503</name>
</gene>
<dbReference type="AlphaFoldDB" id="A0A8S0TLC4"/>
<dbReference type="CDD" id="cd01837">
    <property type="entry name" value="SGNH_plant_lipase_like"/>
    <property type="match status" value="1"/>
</dbReference>
<dbReference type="Proteomes" id="UP000594638">
    <property type="component" value="Unassembled WGS sequence"/>
</dbReference>
<feature type="signal peptide" evidence="2">
    <location>
        <begin position="1"/>
        <end position="24"/>
    </location>
</feature>
<sequence>MASTALFFMLAVQIGCIITNTGNGESMPKFPAILIFGDSTLDTGNNNYILTPFQGNHLPYGIDFPGHIPTGRFSNGKLVPDILASMLGIKETVPPFLQPNISDAELITGVSFASAGSGYDELTTAISHVIPMSKQVELFKDYMQRLKRFVGEEEARRIAASALVIVSAGPNDFIFNYYDIPTRGLEFDITQYQSFLLNKLQIFIKELYDLGCRRIIVSGLPPIGCLPIQITAKSPILRNCIDKENSDALSYNNRLEKLLPQIQRELLRSKILYADIYAILTDMIDNPKKYDFVEVRRGCCGTGLLEAGPLCTHSTPVCRNHAKYLFWDSIHPGESTYLFLSQILVKQLLPKLSQLAARDLLA</sequence>